<name>A0AAE9N341_9VIBR</name>
<dbReference type="Pfam" id="PF00589">
    <property type="entry name" value="Phage_integrase"/>
    <property type="match status" value="1"/>
</dbReference>
<dbReference type="Pfam" id="PF12167">
    <property type="entry name" value="Arm-DNA-bind_2"/>
    <property type="match status" value="1"/>
</dbReference>
<dbReference type="RefSeq" id="WP_255935306.1">
    <property type="nucleotide sequence ID" value="NZ_CP050467.1"/>
</dbReference>
<dbReference type="GO" id="GO:0006310">
    <property type="term" value="P:DNA recombination"/>
    <property type="evidence" value="ECO:0007669"/>
    <property type="project" value="UniProtKB-KW"/>
</dbReference>
<accession>A0AAE9N341</accession>
<keyword evidence="3" id="KW-0233">DNA recombination</keyword>
<dbReference type="PANTHER" id="PTHR30349:SF36">
    <property type="entry name" value="PROPHAGE INTEGRASE INTR-RELATED"/>
    <property type="match status" value="1"/>
</dbReference>
<dbReference type="InterPro" id="IPR010998">
    <property type="entry name" value="Integrase_recombinase_N"/>
</dbReference>
<evidence type="ECO:0000256" key="2">
    <source>
        <dbReference type="ARBA" id="ARBA00023125"/>
    </source>
</evidence>
<dbReference type="InterPro" id="IPR002104">
    <property type="entry name" value="Integrase_catalytic"/>
</dbReference>
<dbReference type="GO" id="GO:0003677">
    <property type="term" value="F:DNA binding"/>
    <property type="evidence" value="ECO:0007669"/>
    <property type="project" value="UniProtKB-KW"/>
</dbReference>
<keyword evidence="1" id="KW-0229">DNA integration</keyword>
<dbReference type="CDD" id="cd01189">
    <property type="entry name" value="INT_ICEBs1_C_like"/>
    <property type="match status" value="1"/>
</dbReference>
<dbReference type="SUPFAM" id="SSF56349">
    <property type="entry name" value="DNA breaking-rejoining enzymes"/>
    <property type="match status" value="1"/>
</dbReference>
<reference evidence="5" key="1">
    <citation type="submission" date="2020-03" db="EMBL/GenBank/DDBJ databases">
        <title>Five strains of Vibrio campbellii isolated from Mariana Trench.</title>
        <authorList>
            <person name="Liang J."/>
            <person name="Zhang X.-H."/>
        </authorList>
    </citation>
    <scope>NUCLEOTIDE SEQUENCE</scope>
    <source>
        <strain evidence="5">LJC014</strain>
    </source>
</reference>
<evidence type="ECO:0000259" key="4">
    <source>
        <dbReference type="PROSITE" id="PS51898"/>
    </source>
</evidence>
<keyword evidence="2" id="KW-0238">DNA-binding</keyword>
<gene>
    <name evidence="5" type="ORF">HB761_13695</name>
</gene>
<dbReference type="Gene3D" id="1.10.150.130">
    <property type="match status" value="1"/>
</dbReference>
<dbReference type="GO" id="GO:0015074">
    <property type="term" value="P:DNA integration"/>
    <property type="evidence" value="ECO:0007669"/>
    <property type="project" value="UniProtKB-KW"/>
</dbReference>
<dbReference type="AlphaFoldDB" id="A0AAE9N341"/>
<dbReference type="InterPro" id="IPR022000">
    <property type="entry name" value="Min27-like_integrase_DNA_bind"/>
</dbReference>
<dbReference type="Gene3D" id="1.10.443.10">
    <property type="entry name" value="Intergrase catalytic core"/>
    <property type="match status" value="1"/>
</dbReference>
<organism evidence="5 6">
    <name type="scientific">Vibrio campbellii</name>
    <dbReference type="NCBI Taxonomy" id="680"/>
    <lineage>
        <taxon>Bacteria</taxon>
        <taxon>Pseudomonadati</taxon>
        <taxon>Pseudomonadota</taxon>
        <taxon>Gammaproteobacteria</taxon>
        <taxon>Vibrionales</taxon>
        <taxon>Vibrionaceae</taxon>
        <taxon>Vibrio</taxon>
    </lineage>
</organism>
<dbReference type="PROSITE" id="PS51898">
    <property type="entry name" value="TYR_RECOMBINASE"/>
    <property type="match status" value="1"/>
</dbReference>
<feature type="domain" description="Tyr recombinase" evidence="4">
    <location>
        <begin position="192"/>
        <end position="401"/>
    </location>
</feature>
<dbReference type="Proteomes" id="UP001058687">
    <property type="component" value="Chromosome 1"/>
</dbReference>
<evidence type="ECO:0000313" key="5">
    <source>
        <dbReference type="EMBL" id="UTZ27708.1"/>
    </source>
</evidence>
<sequence>MNTPEGVEIRGKSIRISFTYREMRCRETLKGWEVTKGNLKKASQLRASILSEISLGTFDYLSRFPTSKKAQLFATPEQRGKNLTVRELFDDYIQLKKTTMASQSLYVLNNTARACCLFIGEERTISNITIMDALKCQKLMVDSPTRNGRPRSAKTINNMIKLMRRCFDLAVKSKFIDDNPFLHVELLSGGSGEPDPLELEEFHQLIESTTNLQQRNIFTLAIYTGMRTGELCALAWEDIDLEKGTIEVTRNVTIERKFTTPKNKKSERTIHLLEPALLALKSQRKLTMLGPVRDILVEVKGSNTFRQESVQFVFIPEHRNGQETSETYKTTTYNRLWSRALKRAGIRHRCSYQSRHTYACWLITKGANLSFIAEQMGHKSTMMLERVYGRFMKSHSHEQIEYLNGIMASNK</sequence>
<protein>
    <submittedName>
        <fullName evidence="5">Tyrosine-type recombinase/integrase</fullName>
    </submittedName>
</protein>
<evidence type="ECO:0000313" key="6">
    <source>
        <dbReference type="Proteomes" id="UP001058687"/>
    </source>
</evidence>
<dbReference type="EMBL" id="CP050467">
    <property type="protein sequence ID" value="UTZ27708.1"/>
    <property type="molecule type" value="Genomic_DNA"/>
</dbReference>
<proteinExistence type="predicted"/>
<dbReference type="PANTHER" id="PTHR30349">
    <property type="entry name" value="PHAGE INTEGRASE-RELATED"/>
    <property type="match status" value="1"/>
</dbReference>
<evidence type="ECO:0000256" key="3">
    <source>
        <dbReference type="ARBA" id="ARBA00023172"/>
    </source>
</evidence>
<evidence type="ECO:0000256" key="1">
    <source>
        <dbReference type="ARBA" id="ARBA00022908"/>
    </source>
</evidence>
<dbReference type="InterPro" id="IPR013762">
    <property type="entry name" value="Integrase-like_cat_sf"/>
</dbReference>
<dbReference type="InterPro" id="IPR050090">
    <property type="entry name" value="Tyrosine_recombinase_XerCD"/>
</dbReference>
<dbReference type="InterPro" id="IPR011010">
    <property type="entry name" value="DNA_brk_join_enz"/>
</dbReference>